<gene>
    <name evidence="2" type="ORF">C8J55DRAFT_554857</name>
</gene>
<reference evidence="2" key="1">
    <citation type="submission" date="2022-08" db="EMBL/GenBank/DDBJ databases">
        <authorList>
            <consortium name="DOE Joint Genome Institute"/>
            <person name="Min B."/>
            <person name="Riley R."/>
            <person name="Sierra-Patev S."/>
            <person name="Naranjo-Ortiz M."/>
            <person name="Looney B."/>
            <person name="Konkel Z."/>
            <person name="Slot J.C."/>
            <person name="Sakamoto Y."/>
            <person name="Steenwyk J.L."/>
            <person name="Rokas A."/>
            <person name="Carro J."/>
            <person name="Camarero S."/>
            <person name="Ferreira P."/>
            <person name="Molpeceres G."/>
            <person name="Ruiz-Duenas F.J."/>
            <person name="Serrano A."/>
            <person name="Henrissat B."/>
            <person name="Drula E."/>
            <person name="Hughes K.W."/>
            <person name="Mata J.L."/>
            <person name="Ishikawa N.K."/>
            <person name="Vargas-Isla R."/>
            <person name="Ushijima S."/>
            <person name="Smith C.A."/>
            <person name="Ahrendt S."/>
            <person name="Andreopoulos W."/>
            <person name="He G."/>
            <person name="Labutti K."/>
            <person name="Lipzen A."/>
            <person name="Ng V."/>
            <person name="Sandor L."/>
            <person name="Barry K."/>
            <person name="Martinez A.T."/>
            <person name="Xiao Y."/>
            <person name="Gibbons J.G."/>
            <person name="Terashima K."/>
            <person name="Hibbett D.S."/>
            <person name="Grigoriev I.V."/>
        </authorList>
    </citation>
    <scope>NUCLEOTIDE SEQUENCE</scope>
    <source>
        <strain evidence="2">Sp2 HRB7682 ss15</strain>
    </source>
</reference>
<evidence type="ECO:0000313" key="2">
    <source>
        <dbReference type="EMBL" id="KAJ4493426.1"/>
    </source>
</evidence>
<name>A0A9W9DZA8_9AGAR</name>
<dbReference type="EMBL" id="JANVFS010000003">
    <property type="protein sequence ID" value="KAJ4493426.1"/>
    <property type="molecule type" value="Genomic_DNA"/>
</dbReference>
<organism evidence="2 3">
    <name type="scientific">Lentinula lateritia</name>
    <dbReference type="NCBI Taxonomy" id="40482"/>
    <lineage>
        <taxon>Eukaryota</taxon>
        <taxon>Fungi</taxon>
        <taxon>Dikarya</taxon>
        <taxon>Basidiomycota</taxon>
        <taxon>Agaricomycotina</taxon>
        <taxon>Agaricomycetes</taxon>
        <taxon>Agaricomycetidae</taxon>
        <taxon>Agaricales</taxon>
        <taxon>Marasmiineae</taxon>
        <taxon>Omphalotaceae</taxon>
        <taxon>Lentinula</taxon>
    </lineage>
</organism>
<sequence length="156" mass="16975">MTRRKTISKEGPEERKQKFSTSSPPPATPAQPSVPSTVSGTPLRTHRSSFMHEGHTPPTIHQADLKKVMRAELGDQTWQLPLDRVANVEEILHGGNCCRGRASQVTQISYSVLENVSPSPHPFLTTIPLSPVALPRRSACVANAEAKKVVEAPIQA</sequence>
<evidence type="ECO:0000256" key="1">
    <source>
        <dbReference type="SAM" id="MobiDB-lite"/>
    </source>
</evidence>
<feature type="region of interest" description="Disordered" evidence="1">
    <location>
        <begin position="1"/>
        <end position="58"/>
    </location>
</feature>
<dbReference type="AlphaFoldDB" id="A0A9W9DZA8"/>
<dbReference type="Proteomes" id="UP001150238">
    <property type="component" value="Unassembled WGS sequence"/>
</dbReference>
<evidence type="ECO:0000313" key="3">
    <source>
        <dbReference type="Proteomes" id="UP001150238"/>
    </source>
</evidence>
<protein>
    <submittedName>
        <fullName evidence="2">Uncharacterized protein</fullName>
    </submittedName>
</protein>
<feature type="compositionally biased region" description="Basic and acidic residues" evidence="1">
    <location>
        <begin position="7"/>
        <end position="17"/>
    </location>
</feature>
<proteinExistence type="predicted"/>
<reference evidence="2" key="2">
    <citation type="journal article" date="2023" name="Proc. Natl. Acad. Sci. U.S.A.">
        <title>A global phylogenomic analysis of the shiitake genus Lentinula.</title>
        <authorList>
            <person name="Sierra-Patev S."/>
            <person name="Min B."/>
            <person name="Naranjo-Ortiz M."/>
            <person name="Looney B."/>
            <person name="Konkel Z."/>
            <person name="Slot J.C."/>
            <person name="Sakamoto Y."/>
            <person name="Steenwyk J.L."/>
            <person name="Rokas A."/>
            <person name="Carro J."/>
            <person name="Camarero S."/>
            <person name="Ferreira P."/>
            <person name="Molpeceres G."/>
            <person name="Ruiz-Duenas F.J."/>
            <person name="Serrano A."/>
            <person name="Henrissat B."/>
            <person name="Drula E."/>
            <person name="Hughes K.W."/>
            <person name="Mata J.L."/>
            <person name="Ishikawa N.K."/>
            <person name="Vargas-Isla R."/>
            <person name="Ushijima S."/>
            <person name="Smith C.A."/>
            <person name="Donoghue J."/>
            <person name="Ahrendt S."/>
            <person name="Andreopoulos W."/>
            <person name="He G."/>
            <person name="LaButti K."/>
            <person name="Lipzen A."/>
            <person name="Ng V."/>
            <person name="Riley R."/>
            <person name="Sandor L."/>
            <person name="Barry K."/>
            <person name="Martinez A.T."/>
            <person name="Xiao Y."/>
            <person name="Gibbons J.G."/>
            <person name="Terashima K."/>
            <person name="Grigoriev I.V."/>
            <person name="Hibbett D."/>
        </authorList>
    </citation>
    <scope>NUCLEOTIDE SEQUENCE</scope>
    <source>
        <strain evidence="2">Sp2 HRB7682 ss15</strain>
    </source>
</reference>
<accession>A0A9W9DZA8</accession>
<comment type="caution">
    <text evidence="2">The sequence shown here is derived from an EMBL/GenBank/DDBJ whole genome shotgun (WGS) entry which is preliminary data.</text>
</comment>